<dbReference type="WBParaSite" id="L893_g9598.t1">
    <property type="protein sequence ID" value="L893_g9598.t1"/>
    <property type="gene ID" value="L893_g9598"/>
</dbReference>
<feature type="region of interest" description="Disordered" evidence="1">
    <location>
        <begin position="1"/>
        <end position="37"/>
    </location>
</feature>
<proteinExistence type="predicted"/>
<name>A0A1I8AUE1_9BILA</name>
<protein>
    <submittedName>
        <fullName evidence="3">Uncharacterized protein</fullName>
    </submittedName>
</protein>
<reference evidence="3" key="1">
    <citation type="submission" date="2016-11" db="UniProtKB">
        <authorList>
            <consortium name="WormBaseParasite"/>
        </authorList>
    </citation>
    <scope>IDENTIFICATION</scope>
</reference>
<sequence length="114" mass="12388">MASWDCCATSSSGRSDPGGSAITCGGDLGSRRSPEGRVGTLLTGAELRGDSRVPRNGLCRGEEFDTFRALQKKKEHSEEQRKGTVCSARFLPFTTLEIIFRDKKATCEGRKLTT</sequence>
<evidence type="ECO:0000313" key="2">
    <source>
        <dbReference type="Proteomes" id="UP000095287"/>
    </source>
</evidence>
<dbReference type="AlphaFoldDB" id="A0A1I8AUE1"/>
<organism evidence="2 3">
    <name type="scientific">Steinernema glaseri</name>
    <dbReference type="NCBI Taxonomy" id="37863"/>
    <lineage>
        <taxon>Eukaryota</taxon>
        <taxon>Metazoa</taxon>
        <taxon>Ecdysozoa</taxon>
        <taxon>Nematoda</taxon>
        <taxon>Chromadorea</taxon>
        <taxon>Rhabditida</taxon>
        <taxon>Tylenchina</taxon>
        <taxon>Panagrolaimomorpha</taxon>
        <taxon>Strongyloidoidea</taxon>
        <taxon>Steinernematidae</taxon>
        <taxon>Steinernema</taxon>
    </lineage>
</organism>
<evidence type="ECO:0000256" key="1">
    <source>
        <dbReference type="SAM" id="MobiDB-lite"/>
    </source>
</evidence>
<evidence type="ECO:0000313" key="3">
    <source>
        <dbReference type="WBParaSite" id="L893_g9598.t1"/>
    </source>
</evidence>
<dbReference type="Proteomes" id="UP000095287">
    <property type="component" value="Unplaced"/>
</dbReference>
<keyword evidence="2" id="KW-1185">Reference proteome</keyword>
<accession>A0A1I8AUE1</accession>